<dbReference type="RefSeq" id="WP_318063155.1">
    <property type="nucleotide sequence ID" value="NZ_JAWONS010000099.1"/>
</dbReference>
<accession>A0ABU4GGZ1</accession>
<reference evidence="1 2" key="1">
    <citation type="submission" date="2023-10" db="EMBL/GenBank/DDBJ databases">
        <title>A novel Glycoside Hydrolase 43-Like Enzyme from Clostrdium boliviensis is an Endo-xylanase, and a Candidate for Xylooligosaccharides Production from Different Xylan Substrates.</title>
        <authorList>
            <person name="Alvarez M.T."/>
            <person name="Rocabado-Villegas L.R."/>
            <person name="Salas-Veizaga D.M."/>
            <person name="Linares-Pasten J.A."/>
            <person name="Gudmundsdottir E.E."/>
            <person name="Hreggvidsson G.O."/>
            <person name="Adlercreutz P."/>
            <person name="Nordberg Karlsson E."/>
        </authorList>
    </citation>
    <scope>NUCLEOTIDE SEQUENCE [LARGE SCALE GENOMIC DNA]</scope>
    <source>
        <strain evidence="1 2">E-1</strain>
    </source>
</reference>
<dbReference type="SUPFAM" id="SSF55144">
    <property type="entry name" value="LigT-like"/>
    <property type="match status" value="1"/>
</dbReference>
<keyword evidence="2" id="KW-1185">Reference proteome</keyword>
<protein>
    <recommendedName>
        <fullName evidence="3">2'-5' RNA ligase</fullName>
    </recommendedName>
</protein>
<proteinExistence type="predicted"/>
<evidence type="ECO:0000313" key="2">
    <source>
        <dbReference type="Proteomes" id="UP001276854"/>
    </source>
</evidence>
<dbReference type="Proteomes" id="UP001276854">
    <property type="component" value="Unassembled WGS sequence"/>
</dbReference>
<dbReference type="EMBL" id="JAWONS010000099">
    <property type="protein sequence ID" value="MDW2796895.1"/>
    <property type="molecule type" value="Genomic_DNA"/>
</dbReference>
<organism evidence="1 2">
    <name type="scientific">Clostridium boliviensis</name>
    <dbReference type="NCBI Taxonomy" id="318465"/>
    <lineage>
        <taxon>Bacteria</taxon>
        <taxon>Bacillati</taxon>
        <taxon>Bacillota</taxon>
        <taxon>Clostridia</taxon>
        <taxon>Eubacteriales</taxon>
        <taxon>Clostridiaceae</taxon>
        <taxon>Clostridium</taxon>
    </lineage>
</organism>
<name>A0ABU4GGZ1_9CLOT</name>
<dbReference type="Gene3D" id="3.90.1140.10">
    <property type="entry name" value="Cyclic phosphodiesterase"/>
    <property type="match status" value="1"/>
</dbReference>
<sequence length="83" mass="9652">MEKKFLCVMAGYDDKTEQHLAALQNRLYEEGFIGTHTKDLPQHITLGTFPVVEENELISLVTQVSREIKPFEITFNHIGEFWQ</sequence>
<dbReference type="InterPro" id="IPR009097">
    <property type="entry name" value="Cyclic_Pdiesterase"/>
</dbReference>
<comment type="caution">
    <text evidence="1">The sequence shown here is derived from an EMBL/GenBank/DDBJ whole genome shotgun (WGS) entry which is preliminary data.</text>
</comment>
<evidence type="ECO:0008006" key="3">
    <source>
        <dbReference type="Google" id="ProtNLM"/>
    </source>
</evidence>
<evidence type="ECO:0000313" key="1">
    <source>
        <dbReference type="EMBL" id="MDW2796895.1"/>
    </source>
</evidence>
<gene>
    <name evidence="1" type="ORF">RZO55_04795</name>
</gene>